<dbReference type="GO" id="GO:0008061">
    <property type="term" value="F:chitin binding"/>
    <property type="evidence" value="ECO:0007669"/>
    <property type="project" value="TreeGrafter"/>
</dbReference>
<feature type="chain" id="PRO_5032577321" description="GH18 domain-containing protein" evidence="1">
    <location>
        <begin position="20"/>
        <end position="174"/>
    </location>
</feature>
<keyword evidence="4" id="KW-1185">Reference proteome</keyword>
<dbReference type="InterPro" id="IPR001223">
    <property type="entry name" value="Glyco_hydro18_cat"/>
</dbReference>
<dbReference type="PROSITE" id="PS51910">
    <property type="entry name" value="GH18_2"/>
    <property type="match status" value="1"/>
</dbReference>
<accession>A0A814J637</accession>
<organism evidence="3 4">
    <name type="scientific">Brachionus calyciflorus</name>
    <dbReference type="NCBI Taxonomy" id="104777"/>
    <lineage>
        <taxon>Eukaryota</taxon>
        <taxon>Metazoa</taxon>
        <taxon>Spiralia</taxon>
        <taxon>Gnathifera</taxon>
        <taxon>Rotifera</taxon>
        <taxon>Eurotatoria</taxon>
        <taxon>Monogononta</taxon>
        <taxon>Pseudotrocha</taxon>
        <taxon>Ploima</taxon>
        <taxon>Brachionidae</taxon>
        <taxon>Brachionus</taxon>
    </lineage>
</organism>
<dbReference type="SUPFAM" id="SSF51445">
    <property type="entry name" value="(Trans)glycosidases"/>
    <property type="match status" value="1"/>
</dbReference>
<dbReference type="GO" id="GO:0004568">
    <property type="term" value="F:chitinase activity"/>
    <property type="evidence" value="ECO:0007669"/>
    <property type="project" value="TreeGrafter"/>
</dbReference>
<dbReference type="AlphaFoldDB" id="A0A814J637"/>
<dbReference type="OrthoDB" id="73875at2759"/>
<dbReference type="GO" id="GO:0005576">
    <property type="term" value="C:extracellular region"/>
    <property type="evidence" value="ECO:0007669"/>
    <property type="project" value="TreeGrafter"/>
</dbReference>
<keyword evidence="1" id="KW-0732">Signal</keyword>
<evidence type="ECO:0000259" key="2">
    <source>
        <dbReference type="PROSITE" id="PS51910"/>
    </source>
</evidence>
<evidence type="ECO:0000313" key="3">
    <source>
        <dbReference type="EMBL" id="CAF1031678.1"/>
    </source>
</evidence>
<evidence type="ECO:0000313" key="4">
    <source>
        <dbReference type="Proteomes" id="UP000663879"/>
    </source>
</evidence>
<comment type="caution">
    <text evidence="3">The sequence shown here is derived from an EMBL/GenBank/DDBJ whole genome shotgun (WGS) entry which is preliminary data.</text>
</comment>
<gene>
    <name evidence="3" type="ORF">OXX778_LOCUS17898</name>
</gene>
<feature type="domain" description="GH18" evidence="2">
    <location>
        <begin position="46"/>
        <end position="174"/>
    </location>
</feature>
<dbReference type="InterPro" id="IPR017853">
    <property type="entry name" value="GH"/>
</dbReference>
<proteinExistence type="predicted"/>
<dbReference type="InterPro" id="IPR050314">
    <property type="entry name" value="Glycosyl_Hydrlase_18"/>
</dbReference>
<feature type="signal peptide" evidence="1">
    <location>
        <begin position="1"/>
        <end position="19"/>
    </location>
</feature>
<dbReference type="Pfam" id="PF00704">
    <property type="entry name" value="Glyco_hydro_18"/>
    <property type="match status" value="1"/>
</dbReference>
<name>A0A814J637_9BILA</name>
<dbReference type="PANTHER" id="PTHR11177:SF317">
    <property type="entry name" value="CHITINASE 12-RELATED"/>
    <property type="match status" value="1"/>
</dbReference>
<dbReference type="GO" id="GO:0006032">
    <property type="term" value="P:chitin catabolic process"/>
    <property type="evidence" value="ECO:0007669"/>
    <property type="project" value="TreeGrafter"/>
</dbReference>
<dbReference type="GO" id="GO:0005975">
    <property type="term" value="P:carbohydrate metabolic process"/>
    <property type="evidence" value="ECO:0007669"/>
    <property type="project" value="InterPro"/>
</dbReference>
<evidence type="ECO:0000256" key="1">
    <source>
        <dbReference type="SAM" id="SignalP"/>
    </source>
</evidence>
<dbReference type="Gene3D" id="3.20.20.80">
    <property type="entry name" value="Glycosidases"/>
    <property type="match status" value="1"/>
</dbReference>
<dbReference type="EMBL" id="CAJNOC010004728">
    <property type="protein sequence ID" value="CAF1031678.1"/>
    <property type="molecule type" value="Genomic_DNA"/>
</dbReference>
<protein>
    <recommendedName>
        <fullName evidence="2">GH18 domain-containing protein</fullName>
    </recommendedName>
</protein>
<reference evidence="3" key="1">
    <citation type="submission" date="2021-02" db="EMBL/GenBank/DDBJ databases">
        <authorList>
            <person name="Nowell W R."/>
        </authorList>
    </citation>
    <scope>NUCLEOTIDE SEQUENCE</scope>
    <source>
        <strain evidence="3">Ploen Becks lab</strain>
    </source>
</reference>
<dbReference type="Proteomes" id="UP000663879">
    <property type="component" value="Unassembled WGS sequence"/>
</dbReference>
<sequence length="174" mass="20535">MKINILFSVFLTLFEYSKCFDFSSYDQNSKYSILQKQSFANYQIPKKVVCYYSSWSRNRPNAAFNPEDIDPNLCTHINYAFAKIRYGQLIPMEIYLEETYGYNIGLYQRVINLKRHNPKLKVLLSIGSHDLTGELKRIISNKSKRHHFIRSAIDLITKYGFDGIDLNFDEKKNY</sequence>
<dbReference type="PANTHER" id="PTHR11177">
    <property type="entry name" value="CHITINASE"/>
    <property type="match status" value="1"/>
</dbReference>